<dbReference type="STRING" id="1801754.A3D42_03145"/>
<evidence type="ECO:0000313" key="2">
    <source>
        <dbReference type="EMBL" id="OGI78029.1"/>
    </source>
</evidence>
<organism evidence="2 3">
    <name type="scientific">Candidatus Nomurabacteria bacterium RIFCSPHIGHO2_02_FULL_41_18</name>
    <dbReference type="NCBI Taxonomy" id="1801754"/>
    <lineage>
        <taxon>Bacteria</taxon>
        <taxon>Candidatus Nomuraibacteriota</taxon>
    </lineage>
</organism>
<comment type="caution">
    <text evidence="2">The sequence shown here is derived from an EMBL/GenBank/DDBJ whole genome shotgun (WGS) entry which is preliminary data.</text>
</comment>
<keyword evidence="1" id="KW-1133">Transmembrane helix</keyword>
<dbReference type="EMBL" id="MFUE01000003">
    <property type="protein sequence ID" value="OGI78029.1"/>
    <property type="molecule type" value="Genomic_DNA"/>
</dbReference>
<feature type="transmembrane region" description="Helical" evidence="1">
    <location>
        <begin position="6"/>
        <end position="24"/>
    </location>
</feature>
<dbReference type="Proteomes" id="UP000177777">
    <property type="component" value="Unassembled WGS sequence"/>
</dbReference>
<evidence type="ECO:0000313" key="3">
    <source>
        <dbReference type="Proteomes" id="UP000177777"/>
    </source>
</evidence>
<evidence type="ECO:0000256" key="1">
    <source>
        <dbReference type="SAM" id="Phobius"/>
    </source>
</evidence>
<reference evidence="2 3" key="1">
    <citation type="journal article" date="2016" name="Nat. Commun.">
        <title>Thousands of microbial genomes shed light on interconnected biogeochemical processes in an aquifer system.</title>
        <authorList>
            <person name="Anantharaman K."/>
            <person name="Brown C.T."/>
            <person name="Hug L.A."/>
            <person name="Sharon I."/>
            <person name="Castelle C.J."/>
            <person name="Probst A.J."/>
            <person name="Thomas B.C."/>
            <person name="Singh A."/>
            <person name="Wilkins M.J."/>
            <person name="Karaoz U."/>
            <person name="Brodie E.L."/>
            <person name="Williams K.H."/>
            <person name="Hubbard S.S."/>
            <person name="Banfield J.F."/>
        </authorList>
    </citation>
    <scope>NUCLEOTIDE SEQUENCE [LARGE SCALE GENOMIC DNA]</scope>
</reference>
<name>A0A1F6W830_9BACT</name>
<proteinExistence type="predicted"/>
<keyword evidence="1" id="KW-0472">Membrane</keyword>
<protein>
    <submittedName>
        <fullName evidence="2">Uncharacterized protein</fullName>
    </submittedName>
</protein>
<accession>A0A1F6W830</accession>
<gene>
    <name evidence="2" type="ORF">A3D42_03145</name>
</gene>
<dbReference type="AlphaFoldDB" id="A0A1F6W830"/>
<keyword evidence="1" id="KW-0812">Transmembrane</keyword>
<sequence length="118" mass="12983">MSKNKIIGGVVLVLVVVGAVLLGLKMQKEQGYSVVYMATGEVYIGKLATFPSLELRDAYQFQATKDATDPTKNTFKLQPLKDALWAPKVLYLVKDNVAFYGPLMSDSVIAKKLAEQNK</sequence>